<sequence length="82" mass="9320">MEENQTKTIVGKQEQIEKREIKDDGGRTRHHDSSSKKIELVKIGTDKEKDKEGLDNILEQSKSAGFGGLLHICNWKKLNILC</sequence>
<accession>A0AAV3QKR4</accession>
<protein>
    <submittedName>
        <fullName evidence="1">Uncharacterized protein</fullName>
    </submittedName>
</protein>
<evidence type="ECO:0000313" key="1">
    <source>
        <dbReference type="EMBL" id="GAA0164635.1"/>
    </source>
</evidence>
<gene>
    <name evidence="1" type="ORF">LIER_20227</name>
</gene>
<dbReference type="Proteomes" id="UP001454036">
    <property type="component" value="Unassembled WGS sequence"/>
</dbReference>
<evidence type="ECO:0000313" key="2">
    <source>
        <dbReference type="Proteomes" id="UP001454036"/>
    </source>
</evidence>
<dbReference type="AlphaFoldDB" id="A0AAV3QKR4"/>
<dbReference type="EMBL" id="BAABME010005110">
    <property type="protein sequence ID" value="GAA0164635.1"/>
    <property type="molecule type" value="Genomic_DNA"/>
</dbReference>
<proteinExistence type="predicted"/>
<reference evidence="1 2" key="1">
    <citation type="submission" date="2024-01" db="EMBL/GenBank/DDBJ databases">
        <title>The complete chloroplast genome sequence of Lithospermum erythrorhizon: insights into the phylogenetic relationship among Boraginaceae species and the maternal lineages of purple gromwells.</title>
        <authorList>
            <person name="Okada T."/>
            <person name="Watanabe K."/>
        </authorList>
    </citation>
    <scope>NUCLEOTIDE SEQUENCE [LARGE SCALE GENOMIC DNA]</scope>
</reference>
<comment type="caution">
    <text evidence="1">The sequence shown here is derived from an EMBL/GenBank/DDBJ whole genome shotgun (WGS) entry which is preliminary data.</text>
</comment>
<keyword evidence="2" id="KW-1185">Reference proteome</keyword>
<name>A0AAV3QKR4_LITER</name>
<organism evidence="1 2">
    <name type="scientific">Lithospermum erythrorhizon</name>
    <name type="common">Purple gromwell</name>
    <name type="synonym">Lithospermum officinale var. erythrorhizon</name>
    <dbReference type="NCBI Taxonomy" id="34254"/>
    <lineage>
        <taxon>Eukaryota</taxon>
        <taxon>Viridiplantae</taxon>
        <taxon>Streptophyta</taxon>
        <taxon>Embryophyta</taxon>
        <taxon>Tracheophyta</taxon>
        <taxon>Spermatophyta</taxon>
        <taxon>Magnoliopsida</taxon>
        <taxon>eudicotyledons</taxon>
        <taxon>Gunneridae</taxon>
        <taxon>Pentapetalae</taxon>
        <taxon>asterids</taxon>
        <taxon>lamiids</taxon>
        <taxon>Boraginales</taxon>
        <taxon>Boraginaceae</taxon>
        <taxon>Boraginoideae</taxon>
        <taxon>Lithospermeae</taxon>
        <taxon>Lithospermum</taxon>
    </lineage>
</organism>